<evidence type="ECO:0000313" key="3">
    <source>
        <dbReference type="EMBL" id="QNN67333.1"/>
    </source>
</evidence>
<reference evidence="3 4" key="1">
    <citation type="submission" date="2020-08" db="EMBL/GenBank/DDBJ databases">
        <title>Genome sequence of Sphingomonas lutea KCTC 23642T.</title>
        <authorList>
            <person name="Hyun D.-W."/>
            <person name="Bae J.-W."/>
        </authorList>
    </citation>
    <scope>NUCLEOTIDE SEQUENCE [LARGE SCALE GENOMIC DNA]</scope>
    <source>
        <strain evidence="3 4">KCTC 23642</strain>
    </source>
</reference>
<feature type="chain" id="PRO_5029014281" evidence="2">
    <location>
        <begin position="17"/>
        <end position="126"/>
    </location>
</feature>
<evidence type="ECO:0000313" key="4">
    <source>
        <dbReference type="Proteomes" id="UP000515971"/>
    </source>
</evidence>
<dbReference type="PROSITE" id="PS51257">
    <property type="entry name" value="PROKAR_LIPOPROTEIN"/>
    <property type="match status" value="1"/>
</dbReference>
<sequence length="126" mass="12733">MTRSIFATMIAAAALAGCNNGDNTVVGQGADYGNNVASPAEVQLPPSIASSKVYRCADNDVVYVDWLSDGKSANVRTEQGGPPTQVVAPNPGEPMTAAGGYSIEGTATDASVTIAVPGQSAERCKA</sequence>
<evidence type="ECO:0000256" key="2">
    <source>
        <dbReference type="SAM" id="SignalP"/>
    </source>
</evidence>
<evidence type="ECO:0000256" key="1">
    <source>
        <dbReference type="SAM" id="MobiDB-lite"/>
    </source>
</evidence>
<name>A0A7G9SHK8_9SPHN</name>
<keyword evidence="2" id="KW-0732">Signal</keyword>
<dbReference type="KEGG" id="slut:H9L13_12120"/>
<dbReference type="EMBL" id="CP060718">
    <property type="protein sequence ID" value="QNN67333.1"/>
    <property type="molecule type" value="Genomic_DNA"/>
</dbReference>
<feature type="signal peptide" evidence="2">
    <location>
        <begin position="1"/>
        <end position="16"/>
    </location>
</feature>
<organism evidence="3 4">
    <name type="scientific">Sphingomonas lutea</name>
    <dbReference type="NCBI Taxonomy" id="1045317"/>
    <lineage>
        <taxon>Bacteria</taxon>
        <taxon>Pseudomonadati</taxon>
        <taxon>Pseudomonadota</taxon>
        <taxon>Alphaproteobacteria</taxon>
        <taxon>Sphingomonadales</taxon>
        <taxon>Sphingomonadaceae</taxon>
        <taxon>Sphingomonas</taxon>
    </lineage>
</organism>
<accession>A0A7G9SHK8</accession>
<dbReference type="RefSeq" id="WP_187537922.1">
    <property type="nucleotide sequence ID" value="NZ_BAABJT010000001.1"/>
</dbReference>
<keyword evidence="4" id="KW-1185">Reference proteome</keyword>
<feature type="region of interest" description="Disordered" evidence="1">
    <location>
        <begin position="73"/>
        <end position="94"/>
    </location>
</feature>
<gene>
    <name evidence="3" type="ORF">H9L13_12120</name>
</gene>
<dbReference type="AlphaFoldDB" id="A0A7G9SHK8"/>
<dbReference type="Proteomes" id="UP000515971">
    <property type="component" value="Chromosome"/>
</dbReference>
<proteinExistence type="predicted"/>
<protein>
    <submittedName>
        <fullName evidence="3">Uncharacterized protein</fullName>
    </submittedName>
</protein>